<dbReference type="PANTHER" id="PTHR10264">
    <property type="entry name" value="BAND 7 PROTEIN-RELATED"/>
    <property type="match status" value="1"/>
</dbReference>
<comment type="subcellular location">
    <subcellularLocation>
        <location evidence="1">Membrane</location>
        <topology evidence="1">Single-pass membrane protein</topology>
    </subcellularLocation>
</comment>
<name>A0A918KGM4_9PROT</name>
<dbReference type="GO" id="GO:0005886">
    <property type="term" value="C:plasma membrane"/>
    <property type="evidence" value="ECO:0007669"/>
    <property type="project" value="InterPro"/>
</dbReference>
<dbReference type="Proteomes" id="UP000600865">
    <property type="component" value="Unassembled WGS sequence"/>
</dbReference>
<evidence type="ECO:0000256" key="2">
    <source>
        <dbReference type="ARBA" id="ARBA00008164"/>
    </source>
</evidence>
<dbReference type="InterPro" id="IPR043202">
    <property type="entry name" value="Band-7_stomatin-like"/>
</dbReference>
<reference evidence="4 5" key="1">
    <citation type="journal article" date="2014" name="Int. J. Syst. Evol. Microbiol.">
        <title>Complete genome sequence of Corynebacterium casei LMG S-19264T (=DSM 44701T), isolated from a smear-ripened cheese.</title>
        <authorList>
            <consortium name="US DOE Joint Genome Institute (JGI-PGF)"/>
            <person name="Walter F."/>
            <person name="Albersmeier A."/>
            <person name="Kalinowski J."/>
            <person name="Ruckert C."/>
        </authorList>
    </citation>
    <scope>NUCLEOTIDE SEQUENCE [LARGE SCALE GENOMIC DNA]</scope>
    <source>
        <strain evidence="4 5">KCTC 23968</strain>
    </source>
</reference>
<dbReference type="Pfam" id="PF01145">
    <property type="entry name" value="Band_7"/>
    <property type="match status" value="1"/>
</dbReference>
<dbReference type="AlphaFoldDB" id="A0A918KGM4"/>
<evidence type="ECO:0000256" key="1">
    <source>
        <dbReference type="ARBA" id="ARBA00004167"/>
    </source>
</evidence>
<gene>
    <name evidence="4" type="ORF">GCM10011309_07460</name>
</gene>
<evidence type="ECO:0000313" key="5">
    <source>
        <dbReference type="Proteomes" id="UP000600865"/>
    </source>
</evidence>
<dbReference type="PRINTS" id="PR00721">
    <property type="entry name" value="STOMATIN"/>
</dbReference>
<dbReference type="EMBL" id="BMYV01000001">
    <property type="protein sequence ID" value="GGX60137.1"/>
    <property type="molecule type" value="Genomic_DNA"/>
</dbReference>
<evidence type="ECO:0000259" key="3">
    <source>
        <dbReference type="SMART" id="SM00244"/>
    </source>
</evidence>
<keyword evidence="5" id="KW-1185">Reference proteome</keyword>
<dbReference type="RefSeq" id="WP_189581435.1">
    <property type="nucleotide sequence ID" value="NZ_BMYV01000001.1"/>
</dbReference>
<dbReference type="CDD" id="cd13438">
    <property type="entry name" value="SPFH_eoslipins_u2"/>
    <property type="match status" value="1"/>
</dbReference>
<comment type="caution">
    <text evidence="4">The sequence shown here is derived from an EMBL/GenBank/DDBJ whole genome shotgun (WGS) entry which is preliminary data.</text>
</comment>
<evidence type="ECO:0000313" key="4">
    <source>
        <dbReference type="EMBL" id="GGX60137.1"/>
    </source>
</evidence>
<dbReference type="SUPFAM" id="SSF117892">
    <property type="entry name" value="Band 7/SPFH domain"/>
    <property type="match status" value="1"/>
</dbReference>
<dbReference type="SMART" id="SM00244">
    <property type="entry name" value="PHB"/>
    <property type="match status" value="1"/>
</dbReference>
<dbReference type="InterPro" id="IPR036013">
    <property type="entry name" value="Band_7/SPFH_dom_sf"/>
</dbReference>
<dbReference type="PANTHER" id="PTHR10264:SF83">
    <property type="entry name" value="BLL5629 PROTEIN"/>
    <property type="match status" value="1"/>
</dbReference>
<proteinExistence type="inferred from homology"/>
<feature type="domain" description="Band 7" evidence="3">
    <location>
        <begin position="150"/>
        <end position="307"/>
    </location>
</feature>
<comment type="similarity">
    <text evidence="2">Belongs to the band 7/mec-2 family.</text>
</comment>
<sequence length="381" mass="41388">MTKVTHKLLGLRVVIPEMERAVILKDGIFEIILNPGRHTIGTLGTQSHYDVRNFRVNAEPVISELLTSILRNHGPAVVDHLTVFETAADEMAIVSLDGTPAFLVPPLTRKVVWTDAGLWSTEIVNLSDGFVMTDAMSRRLMTLRSDFIKRFKVEHGQIGLLHVDGKVVGELVPGGHAVWSYGKVIAVKLVDTRENALDVTGQEILTKDRVSIRANLSATYRVVDPVLAVTAVKDFVDTLHRALGSAFRRSLATKTLDEVLAEKGAVDAEAMAAVVAEMAAAGVKVSHVTLKDIILPGEMRDILNTVVLAEKEAEAGVIRRREDAAETRALLNTAKVMADNPAMMRLKELEALESISAKVGTLTVHSGTKGLMEDLVSLSTK</sequence>
<organism evidence="4 5">
    <name type="scientific">Litorimonas cladophorae</name>
    <dbReference type="NCBI Taxonomy" id="1220491"/>
    <lineage>
        <taxon>Bacteria</taxon>
        <taxon>Pseudomonadati</taxon>
        <taxon>Pseudomonadota</taxon>
        <taxon>Alphaproteobacteria</taxon>
        <taxon>Maricaulales</taxon>
        <taxon>Robiginitomaculaceae</taxon>
    </lineage>
</organism>
<dbReference type="Gene3D" id="3.30.479.30">
    <property type="entry name" value="Band 7 domain"/>
    <property type="match status" value="1"/>
</dbReference>
<protein>
    <recommendedName>
        <fullName evidence="3">Band 7 domain-containing protein</fullName>
    </recommendedName>
</protein>
<accession>A0A918KGM4</accession>
<dbReference type="InterPro" id="IPR001972">
    <property type="entry name" value="Stomatin_HflK_fam"/>
</dbReference>
<dbReference type="InterPro" id="IPR001107">
    <property type="entry name" value="Band_7"/>
</dbReference>